<comment type="similarity">
    <text evidence="1">Belongs to the peptidase S13 family.</text>
</comment>
<evidence type="ECO:0000256" key="1">
    <source>
        <dbReference type="ARBA" id="ARBA00006096"/>
    </source>
</evidence>
<accession>A0ABU3TT92</accession>
<keyword evidence="4" id="KW-1185">Reference proteome</keyword>
<dbReference type="EMBL" id="JAVNWW010000003">
    <property type="protein sequence ID" value="MDU0809092.1"/>
    <property type="molecule type" value="Genomic_DNA"/>
</dbReference>
<dbReference type="Pfam" id="PF02113">
    <property type="entry name" value="Peptidase_S13"/>
    <property type="match status" value="2"/>
</dbReference>
<proteinExistence type="inferred from homology"/>
<dbReference type="RefSeq" id="WP_316070690.1">
    <property type="nucleotide sequence ID" value="NZ_JAVNWW010000003.1"/>
</dbReference>
<dbReference type="GO" id="GO:0009002">
    <property type="term" value="F:serine-type D-Ala-D-Ala carboxypeptidase activity"/>
    <property type="evidence" value="ECO:0007669"/>
    <property type="project" value="UniProtKB-EC"/>
</dbReference>
<dbReference type="Proteomes" id="UP001249959">
    <property type="component" value="Unassembled WGS sequence"/>
</dbReference>
<keyword evidence="3" id="KW-0121">Carboxypeptidase</keyword>
<organism evidence="3 4">
    <name type="scientific">Aquirufa regiilacus</name>
    <dbReference type="NCBI Taxonomy" id="3024868"/>
    <lineage>
        <taxon>Bacteria</taxon>
        <taxon>Pseudomonadati</taxon>
        <taxon>Bacteroidota</taxon>
        <taxon>Cytophagia</taxon>
        <taxon>Cytophagales</taxon>
        <taxon>Flectobacillaceae</taxon>
        <taxon>Aquirufa</taxon>
    </lineage>
</organism>
<evidence type="ECO:0000256" key="2">
    <source>
        <dbReference type="ARBA" id="ARBA00022801"/>
    </source>
</evidence>
<dbReference type="EC" id="3.4.16.4" evidence="3"/>
<dbReference type="PANTHER" id="PTHR30023">
    <property type="entry name" value="D-ALANYL-D-ALANINE CARBOXYPEPTIDASE"/>
    <property type="match status" value="1"/>
</dbReference>
<reference evidence="3 4" key="1">
    <citation type="submission" date="2023-09" db="EMBL/GenBank/DDBJ databases">
        <title>Aquirufa genomes.</title>
        <authorList>
            <person name="Pitt A."/>
        </authorList>
    </citation>
    <scope>NUCLEOTIDE SEQUENCE [LARGE SCALE GENOMIC DNA]</scope>
    <source>
        <strain evidence="3 4">LEOWEIH-7C</strain>
    </source>
</reference>
<dbReference type="SUPFAM" id="SSF56601">
    <property type="entry name" value="beta-lactamase/transpeptidase-like"/>
    <property type="match status" value="1"/>
</dbReference>
<evidence type="ECO:0000313" key="4">
    <source>
        <dbReference type="Proteomes" id="UP001249959"/>
    </source>
</evidence>
<dbReference type="Gene3D" id="3.40.710.10">
    <property type="entry name" value="DD-peptidase/beta-lactamase superfamily"/>
    <property type="match status" value="2"/>
</dbReference>
<comment type="caution">
    <text evidence="3">The sequence shown here is derived from an EMBL/GenBank/DDBJ whole genome shotgun (WGS) entry which is preliminary data.</text>
</comment>
<dbReference type="PRINTS" id="PR00922">
    <property type="entry name" value="DADACBPTASE3"/>
</dbReference>
<keyword evidence="2 3" id="KW-0378">Hydrolase</keyword>
<dbReference type="InterPro" id="IPR012338">
    <property type="entry name" value="Beta-lactam/transpept-like"/>
</dbReference>
<protein>
    <submittedName>
        <fullName evidence="3">D-alanyl-D-alanine carboxypeptidase</fullName>
        <ecNumber evidence="3">3.4.16.4</ecNumber>
    </submittedName>
</protein>
<name>A0ABU3TT92_9BACT</name>
<keyword evidence="3" id="KW-0645">Protease</keyword>
<dbReference type="InterPro" id="IPR000667">
    <property type="entry name" value="Peptidase_S13"/>
</dbReference>
<evidence type="ECO:0000313" key="3">
    <source>
        <dbReference type="EMBL" id="MDU0809092.1"/>
    </source>
</evidence>
<sequence length="394" mass="43970">MNKAFKKGQLDEQASGILIQEVSSGKVVFQHQADHYFMPASNAKLVTFLEANRILPDSIPTYRYLETSDSLYFWGTGDPSLLHPRLQGDALLKKLRSTNKVLVLADSDEHIRPLGSGWAWDDYADDYSAEISSIPMYNNQVRFAIKSGVVEVSPAFFTPLVRTGSSPFVQRDRNANSFALPAVQTMPTVVVPFITSSKQTADLLSFELGKPVINLPKAYDARAVLAYAGKTDSLYLPMLHFSDNQIAEQLMYVMAAQKNWVGPTNKIIENLKKEDSLLLPLKWVDGSGLSRYNLMRPRDLVSVLLKLKDEVSEARLFKLLPESGRTGTIRKMGTSTLDSRFYAKSGSFGNTYNLAGYYLNAQGKTYAFAIMCNLGNRSLTSMKQDVMDLLNTLR</sequence>
<gene>
    <name evidence="3" type="ORF">PQG45_08590</name>
</gene>
<dbReference type="PANTHER" id="PTHR30023:SF0">
    <property type="entry name" value="PENICILLIN-SENSITIVE CARBOXYPEPTIDASE A"/>
    <property type="match status" value="1"/>
</dbReference>